<protein>
    <submittedName>
        <fullName evidence="2">BnaCnng14260D protein</fullName>
    </submittedName>
</protein>
<evidence type="ECO:0000256" key="1">
    <source>
        <dbReference type="SAM" id="Phobius"/>
    </source>
</evidence>
<reference evidence="2 3" key="1">
    <citation type="journal article" date="2014" name="Science">
        <title>Plant genetics. Early allopolyploid evolution in the post-Neolithic Brassica napus oilseed genome.</title>
        <authorList>
            <person name="Chalhoub B."/>
            <person name="Denoeud F."/>
            <person name="Liu S."/>
            <person name="Parkin I.A."/>
            <person name="Tang H."/>
            <person name="Wang X."/>
            <person name="Chiquet J."/>
            <person name="Belcram H."/>
            <person name="Tong C."/>
            <person name="Samans B."/>
            <person name="Correa M."/>
            <person name="Da Silva C."/>
            <person name="Just J."/>
            <person name="Falentin C."/>
            <person name="Koh C.S."/>
            <person name="Le Clainche I."/>
            <person name="Bernard M."/>
            <person name="Bento P."/>
            <person name="Noel B."/>
            <person name="Labadie K."/>
            <person name="Alberti A."/>
            <person name="Charles M."/>
            <person name="Arnaud D."/>
            <person name="Guo H."/>
            <person name="Daviaud C."/>
            <person name="Alamery S."/>
            <person name="Jabbari K."/>
            <person name="Zhao M."/>
            <person name="Edger P.P."/>
            <person name="Chelaifa H."/>
            <person name="Tack D."/>
            <person name="Lassalle G."/>
            <person name="Mestiri I."/>
            <person name="Schnel N."/>
            <person name="Le Paslier M.C."/>
            <person name="Fan G."/>
            <person name="Renault V."/>
            <person name="Bayer P.E."/>
            <person name="Golicz A.A."/>
            <person name="Manoli S."/>
            <person name="Lee T.H."/>
            <person name="Thi V.H."/>
            <person name="Chalabi S."/>
            <person name="Hu Q."/>
            <person name="Fan C."/>
            <person name="Tollenaere R."/>
            <person name="Lu Y."/>
            <person name="Battail C."/>
            <person name="Shen J."/>
            <person name="Sidebottom C.H."/>
            <person name="Wang X."/>
            <person name="Canaguier A."/>
            <person name="Chauveau A."/>
            <person name="Berard A."/>
            <person name="Deniot G."/>
            <person name="Guan M."/>
            <person name="Liu Z."/>
            <person name="Sun F."/>
            <person name="Lim Y.P."/>
            <person name="Lyons E."/>
            <person name="Town C.D."/>
            <person name="Bancroft I."/>
            <person name="Wang X."/>
            <person name="Meng J."/>
            <person name="Ma J."/>
            <person name="Pires J.C."/>
            <person name="King G.J."/>
            <person name="Brunel D."/>
            <person name="Delourme R."/>
            <person name="Renard M."/>
            <person name="Aury J.M."/>
            <person name="Adams K.L."/>
            <person name="Batley J."/>
            <person name="Snowdon R.J."/>
            <person name="Tost J."/>
            <person name="Edwards D."/>
            <person name="Zhou Y."/>
            <person name="Hua W."/>
            <person name="Sharpe A.G."/>
            <person name="Paterson A.H."/>
            <person name="Guan C."/>
            <person name="Wincker P."/>
        </authorList>
    </citation>
    <scope>NUCLEOTIDE SEQUENCE [LARGE SCALE GENOMIC DNA]</scope>
    <source>
        <strain evidence="3">cv. Darmor-bzh</strain>
    </source>
</reference>
<feature type="transmembrane region" description="Helical" evidence="1">
    <location>
        <begin position="124"/>
        <end position="148"/>
    </location>
</feature>
<dbReference type="AlphaFoldDB" id="A0A078IBA1"/>
<sequence>MMYLQVHELSNMEPRAPLSNNNGIRSLEDFQMVFKLKRLEFFSNCDSLRVAWLRNNIFKREKNARIFTTTVSFPEALRVSLDRLIRDRLLYILSIPVTPSSTRSLLQFYFSCSLSFCLKGCCRFSIFAVISCCCIIVKSLTGINFNILPREKSTIISKIPI</sequence>
<organism evidence="2 3">
    <name type="scientific">Brassica napus</name>
    <name type="common">Rape</name>
    <dbReference type="NCBI Taxonomy" id="3708"/>
    <lineage>
        <taxon>Eukaryota</taxon>
        <taxon>Viridiplantae</taxon>
        <taxon>Streptophyta</taxon>
        <taxon>Embryophyta</taxon>
        <taxon>Tracheophyta</taxon>
        <taxon>Spermatophyta</taxon>
        <taxon>Magnoliopsida</taxon>
        <taxon>eudicotyledons</taxon>
        <taxon>Gunneridae</taxon>
        <taxon>Pentapetalae</taxon>
        <taxon>rosids</taxon>
        <taxon>malvids</taxon>
        <taxon>Brassicales</taxon>
        <taxon>Brassicaceae</taxon>
        <taxon>Brassiceae</taxon>
        <taxon>Brassica</taxon>
    </lineage>
</organism>
<evidence type="ECO:0000313" key="3">
    <source>
        <dbReference type="Proteomes" id="UP000028999"/>
    </source>
</evidence>
<keyword evidence="1" id="KW-0472">Membrane</keyword>
<dbReference type="Gramene" id="CDY46604">
    <property type="protein sequence ID" value="CDY46604"/>
    <property type="gene ID" value="GSBRNA2T00085876001"/>
</dbReference>
<evidence type="ECO:0000313" key="2">
    <source>
        <dbReference type="EMBL" id="CDY46604.1"/>
    </source>
</evidence>
<keyword evidence="1" id="KW-1133">Transmembrane helix</keyword>
<keyword evidence="3" id="KW-1185">Reference proteome</keyword>
<dbReference type="EMBL" id="LK032678">
    <property type="protein sequence ID" value="CDY46604.1"/>
    <property type="molecule type" value="Genomic_DNA"/>
</dbReference>
<proteinExistence type="predicted"/>
<keyword evidence="1" id="KW-0812">Transmembrane</keyword>
<dbReference type="PaxDb" id="3708-A0A078IBA1"/>
<name>A0A078IBA1_BRANA</name>
<gene>
    <name evidence="2" type="primary">BnaCnng14260D</name>
    <name evidence="2" type="ORF">GSBRNA2T00085876001</name>
</gene>
<dbReference type="Proteomes" id="UP000028999">
    <property type="component" value="Unassembled WGS sequence"/>
</dbReference>
<accession>A0A078IBA1</accession>